<evidence type="ECO:0000313" key="2">
    <source>
        <dbReference type="EMBL" id="RXK37239.1"/>
    </source>
</evidence>
<accession>A0A4Q1BHY2</accession>
<dbReference type="EMBL" id="SDIL01000073">
    <property type="protein sequence ID" value="RXK37239.1"/>
    <property type="molecule type" value="Genomic_DNA"/>
</dbReference>
<dbReference type="VEuPathDB" id="FungiDB:TREMEDRAFT_64336"/>
<dbReference type="Proteomes" id="UP000289152">
    <property type="component" value="Unassembled WGS sequence"/>
</dbReference>
<reference evidence="2 3" key="1">
    <citation type="submission" date="2016-06" db="EMBL/GenBank/DDBJ databases">
        <title>Evolution of pathogenesis and genome organization in the Tremellales.</title>
        <authorList>
            <person name="Cuomo C."/>
            <person name="Litvintseva A."/>
            <person name="Heitman J."/>
            <person name="Chen Y."/>
            <person name="Sun S."/>
            <person name="Springer D."/>
            <person name="Dromer F."/>
            <person name="Young S."/>
            <person name="Zeng Q."/>
            <person name="Chapman S."/>
            <person name="Gujja S."/>
            <person name="Saif S."/>
            <person name="Birren B."/>
        </authorList>
    </citation>
    <scope>NUCLEOTIDE SEQUENCE [LARGE SCALE GENOMIC DNA]</scope>
    <source>
        <strain evidence="2 3">ATCC 28783</strain>
    </source>
</reference>
<evidence type="ECO:0000256" key="1">
    <source>
        <dbReference type="SAM" id="MobiDB-lite"/>
    </source>
</evidence>
<organism evidence="2 3">
    <name type="scientific">Tremella mesenterica</name>
    <name type="common">Jelly fungus</name>
    <dbReference type="NCBI Taxonomy" id="5217"/>
    <lineage>
        <taxon>Eukaryota</taxon>
        <taxon>Fungi</taxon>
        <taxon>Dikarya</taxon>
        <taxon>Basidiomycota</taxon>
        <taxon>Agaricomycotina</taxon>
        <taxon>Tremellomycetes</taxon>
        <taxon>Tremellales</taxon>
        <taxon>Tremellaceae</taxon>
        <taxon>Tremella</taxon>
    </lineage>
</organism>
<proteinExistence type="predicted"/>
<dbReference type="InParanoid" id="A0A4Q1BHY2"/>
<keyword evidence="3" id="KW-1185">Reference proteome</keyword>
<sequence length="87" mass="9017">MSATDSSDGRRPAFPPCAPVLGPNELRPGASENQNASPPPLESRERSPPQGVQNPAVQTPFTGVPMQHPAVAGLSSGTKVSYRTPLA</sequence>
<gene>
    <name evidence="2" type="ORF">M231_05460</name>
</gene>
<evidence type="ECO:0000313" key="3">
    <source>
        <dbReference type="Proteomes" id="UP000289152"/>
    </source>
</evidence>
<protein>
    <submittedName>
        <fullName evidence="2">Uncharacterized protein</fullName>
    </submittedName>
</protein>
<feature type="compositionally biased region" description="Polar residues" evidence="1">
    <location>
        <begin position="50"/>
        <end position="61"/>
    </location>
</feature>
<dbReference type="AlphaFoldDB" id="A0A4Q1BHY2"/>
<name>A0A4Q1BHY2_TREME</name>
<comment type="caution">
    <text evidence="2">The sequence shown here is derived from an EMBL/GenBank/DDBJ whole genome shotgun (WGS) entry which is preliminary data.</text>
</comment>
<feature type="region of interest" description="Disordered" evidence="1">
    <location>
        <begin position="1"/>
        <end position="87"/>
    </location>
</feature>